<comment type="caution">
    <text evidence="1">The sequence shown here is derived from an EMBL/GenBank/DDBJ whole genome shotgun (WGS) entry which is preliminary data.</text>
</comment>
<dbReference type="AlphaFoldDB" id="A0AAV0JWE0"/>
<sequence length="39" mass="4429">MGNGMQKQRSGLKHEEDTETLIHDFINSNKLASSWNVVL</sequence>
<proteinExistence type="predicted"/>
<dbReference type="EMBL" id="CAMGYJ010000005">
    <property type="protein sequence ID" value="CAI0413173.1"/>
    <property type="molecule type" value="Genomic_DNA"/>
</dbReference>
<protein>
    <submittedName>
        <fullName evidence="1">Uncharacterized protein</fullName>
    </submittedName>
</protein>
<accession>A0AAV0JWE0</accession>
<dbReference type="Proteomes" id="UP001154282">
    <property type="component" value="Unassembled WGS sequence"/>
</dbReference>
<reference evidence="1" key="1">
    <citation type="submission" date="2022-08" db="EMBL/GenBank/DDBJ databases">
        <authorList>
            <person name="Gutierrez-Valencia J."/>
        </authorList>
    </citation>
    <scope>NUCLEOTIDE SEQUENCE</scope>
</reference>
<evidence type="ECO:0000313" key="2">
    <source>
        <dbReference type="Proteomes" id="UP001154282"/>
    </source>
</evidence>
<name>A0AAV0JWE0_9ROSI</name>
<organism evidence="1 2">
    <name type="scientific">Linum tenue</name>
    <dbReference type="NCBI Taxonomy" id="586396"/>
    <lineage>
        <taxon>Eukaryota</taxon>
        <taxon>Viridiplantae</taxon>
        <taxon>Streptophyta</taxon>
        <taxon>Embryophyta</taxon>
        <taxon>Tracheophyta</taxon>
        <taxon>Spermatophyta</taxon>
        <taxon>Magnoliopsida</taxon>
        <taxon>eudicotyledons</taxon>
        <taxon>Gunneridae</taxon>
        <taxon>Pentapetalae</taxon>
        <taxon>rosids</taxon>
        <taxon>fabids</taxon>
        <taxon>Malpighiales</taxon>
        <taxon>Linaceae</taxon>
        <taxon>Linum</taxon>
    </lineage>
</organism>
<gene>
    <name evidence="1" type="ORF">LITE_LOCUS15821</name>
</gene>
<keyword evidence="2" id="KW-1185">Reference proteome</keyword>
<evidence type="ECO:0000313" key="1">
    <source>
        <dbReference type="EMBL" id="CAI0413173.1"/>
    </source>
</evidence>